<dbReference type="Gene3D" id="3.20.20.30">
    <property type="entry name" value="Luciferase-like domain"/>
    <property type="match status" value="1"/>
</dbReference>
<feature type="domain" description="Luciferase-like" evidence="5">
    <location>
        <begin position="33"/>
        <end position="279"/>
    </location>
</feature>
<evidence type="ECO:0000256" key="1">
    <source>
        <dbReference type="ARBA" id="ARBA00022630"/>
    </source>
</evidence>
<comment type="caution">
    <text evidence="6">The sequence shown here is derived from an EMBL/GenBank/DDBJ whole genome shotgun (WGS) entry which is preliminary data.</text>
</comment>
<dbReference type="PANTHER" id="PTHR42847:SF4">
    <property type="entry name" value="ALKANESULFONATE MONOOXYGENASE-RELATED"/>
    <property type="match status" value="1"/>
</dbReference>
<evidence type="ECO:0000313" key="7">
    <source>
        <dbReference type="Proteomes" id="UP001500503"/>
    </source>
</evidence>
<reference evidence="7" key="1">
    <citation type="journal article" date="2019" name="Int. J. Syst. Evol. Microbiol.">
        <title>The Global Catalogue of Microorganisms (GCM) 10K type strain sequencing project: providing services to taxonomists for standard genome sequencing and annotation.</title>
        <authorList>
            <consortium name="The Broad Institute Genomics Platform"/>
            <consortium name="The Broad Institute Genome Sequencing Center for Infectious Disease"/>
            <person name="Wu L."/>
            <person name="Ma J."/>
        </authorList>
    </citation>
    <scope>NUCLEOTIDE SEQUENCE [LARGE SCALE GENOMIC DNA]</scope>
    <source>
        <strain evidence="7">JCM 17933</strain>
    </source>
</reference>
<dbReference type="EMBL" id="BAABHF010000022">
    <property type="protein sequence ID" value="GAA4497266.1"/>
    <property type="molecule type" value="Genomic_DNA"/>
</dbReference>
<evidence type="ECO:0000259" key="5">
    <source>
        <dbReference type="Pfam" id="PF00296"/>
    </source>
</evidence>
<protein>
    <submittedName>
        <fullName evidence="6">LLM class F420-dependent oxidoreductase</fullName>
    </submittedName>
</protein>
<gene>
    <name evidence="6" type="ORF">GCM10023191_040470</name>
</gene>
<accession>A0ABP8Q385</accession>
<name>A0ABP8Q385_9ACTN</name>
<evidence type="ECO:0000313" key="6">
    <source>
        <dbReference type="EMBL" id="GAA4497266.1"/>
    </source>
</evidence>
<organism evidence="6 7">
    <name type="scientific">Actinoallomurus oryzae</name>
    <dbReference type="NCBI Taxonomy" id="502180"/>
    <lineage>
        <taxon>Bacteria</taxon>
        <taxon>Bacillati</taxon>
        <taxon>Actinomycetota</taxon>
        <taxon>Actinomycetes</taxon>
        <taxon>Streptosporangiales</taxon>
        <taxon>Thermomonosporaceae</taxon>
        <taxon>Actinoallomurus</taxon>
    </lineage>
</organism>
<sequence>MAYGDCLRQGDAWQNTGLQAGPMRLSINIGNFTSPGGPDSIGRSLLDVARAADESGIDTVWVGDHLIQANPYDTTGDDMLEAYTALGFLAGRTERVRLGVMVTAVTFRPPSLLIKAVTSLDVLSGGRAWFGVGAGYNETEARAMGLPLPPTAERFERLEETLRLARQMWSGVEAPFEGVHYRLDHPTNRPNSLSRPHPPILVGGAGEKKTLRLVAAYADACNLFDIPGQGNLLRRKLDVLAGHCQAVGRPFDAIEKTVSSRLEPGESPAAVAERCAAFAELGIGHIVMVVDGAWTVEAVERLAAAADLVAHHA</sequence>
<proteinExistence type="predicted"/>
<evidence type="ECO:0000256" key="3">
    <source>
        <dbReference type="ARBA" id="ARBA00023002"/>
    </source>
</evidence>
<keyword evidence="1" id="KW-0285">Flavoprotein</keyword>
<dbReference type="NCBIfam" id="TIGR03560">
    <property type="entry name" value="F420_Rv1855c"/>
    <property type="match status" value="1"/>
</dbReference>
<keyword evidence="4" id="KW-0503">Monooxygenase</keyword>
<dbReference type="Pfam" id="PF00296">
    <property type="entry name" value="Bac_luciferase"/>
    <property type="match status" value="1"/>
</dbReference>
<keyword evidence="7" id="KW-1185">Reference proteome</keyword>
<evidence type="ECO:0000256" key="4">
    <source>
        <dbReference type="ARBA" id="ARBA00023033"/>
    </source>
</evidence>
<keyword evidence="2" id="KW-0288">FMN</keyword>
<dbReference type="PANTHER" id="PTHR42847">
    <property type="entry name" value="ALKANESULFONATE MONOOXYGENASE"/>
    <property type="match status" value="1"/>
</dbReference>
<keyword evidence="3" id="KW-0560">Oxidoreductase</keyword>
<dbReference type="SUPFAM" id="SSF51679">
    <property type="entry name" value="Bacterial luciferase-like"/>
    <property type="match status" value="1"/>
</dbReference>
<evidence type="ECO:0000256" key="2">
    <source>
        <dbReference type="ARBA" id="ARBA00022643"/>
    </source>
</evidence>
<dbReference type="InterPro" id="IPR011251">
    <property type="entry name" value="Luciferase-like_dom"/>
</dbReference>
<dbReference type="Proteomes" id="UP001500503">
    <property type="component" value="Unassembled WGS sequence"/>
</dbReference>
<dbReference type="InterPro" id="IPR036661">
    <property type="entry name" value="Luciferase-like_sf"/>
</dbReference>
<dbReference type="InterPro" id="IPR050172">
    <property type="entry name" value="SsuD_RutA_monooxygenase"/>
</dbReference>
<dbReference type="InterPro" id="IPR019952">
    <property type="entry name" value="F420_OxRdatse_Rv1855c_pred"/>
</dbReference>